<dbReference type="Proteomes" id="UP000295058">
    <property type="component" value="Unassembled WGS sequence"/>
</dbReference>
<evidence type="ECO:0000313" key="4">
    <source>
        <dbReference type="Proteomes" id="UP000243640"/>
    </source>
</evidence>
<evidence type="ECO:0000313" key="3">
    <source>
        <dbReference type="EMBL" id="TDW59441.1"/>
    </source>
</evidence>
<reference evidence="2 4" key="1">
    <citation type="submission" date="2017-08" db="EMBL/GenBank/DDBJ databases">
        <title>Draft Genome Sequence of the Marine Bacterium Oceanimonas baumannii ATCC 700832.</title>
        <authorList>
            <person name="Mcclelland W.D."/>
            <person name="Brennan M.A."/>
            <person name="Trachtenberg A.M."/>
            <person name="Maclea K.S."/>
        </authorList>
    </citation>
    <scope>NUCLEOTIDE SEQUENCE [LARGE SCALE GENOMIC DNA]</scope>
    <source>
        <strain evidence="2 4">ATCC 700832</strain>
    </source>
</reference>
<dbReference type="OrthoDB" id="5676651at2"/>
<protein>
    <submittedName>
        <fullName evidence="3">Phage virion morphogenesis protein</fullName>
    </submittedName>
</protein>
<proteinExistence type="predicted"/>
<name>A0A235CJR7_9GAMM</name>
<sequence>MIAFDLKGAVSVADRLRLAMLPPDRRERLLNKVMRQAVKDAKANLKAQKAPDGQPWPKRKQGRRKMLKKMGRGLRVDTNPDQGTAHWKDRKAGQTAFKHQYGLPEIYTRAKARKRSGKSKEAADQDGPATRHQARLLRQLGYTITVGKRVKRTRKPGLAWIQKNMSYEQAGQTLKMLIAEKRNQRAGKASWEIKVPARPFIEIDKQQVLDALAAELNRRG</sequence>
<feature type="compositionally biased region" description="Basic residues" evidence="1">
    <location>
        <begin position="57"/>
        <end position="72"/>
    </location>
</feature>
<dbReference type="EMBL" id="NQJF01000006">
    <property type="protein sequence ID" value="OYD24696.1"/>
    <property type="molecule type" value="Genomic_DNA"/>
</dbReference>
<organism evidence="2 4">
    <name type="scientific">Oceanimonas baumannii</name>
    <dbReference type="NCBI Taxonomy" id="129578"/>
    <lineage>
        <taxon>Bacteria</taxon>
        <taxon>Pseudomonadati</taxon>
        <taxon>Pseudomonadota</taxon>
        <taxon>Gammaproteobacteria</taxon>
        <taxon>Aeromonadales</taxon>
        <taxon>Aeromonadaceae</taxon>
        <taxon>Oceanimonas</taxon>
    </lineage>
</organism>
<gene>
    <name evidence="2" type="ORF">B6S09_08720</name>
    <name evidence="3" type="ORF">LY04_01692</name>
</gene>
<evidence type="ECO:0000256" key="1">
    <source>
        <dbReference type="SAM" id="MobiDB-lite"/>
    </source>
</evidence>
<evidence type="ECO:0000313" key="2">
    <source>
        <dbReference type="EMBL" id="OYD24696.1"/>
    </source>
</evidence>
<feature type="region of interest" description="Disordered" evidence="1">
    <location>
        <begin position="42"/>
        <end position="86"/>
    </location>
</feature>
<dbReference type="EMBL" id="SODO01000005">
    <property type="protein sequence ID" value="TDW59441.1"/>
    <property type="molecule type" value="Genomic_DNA"/>
</dbReference>
<dbReference type="RefSeq" id="WP_094278112.1">
    <property type="nucleotide sequence ID" value="NZ_NQJF01000006.1"/>
</dbReference>
<reference evidence="3 5" key="2">
    <citation type="submission" date="2019-03" db="EMBL/GenBank/DDBJ databases">
        <title>Genomic Encyclopedia of Archaeal and Bacterial Type Strains, Phase II (KMG-II): from individual species to whole genera.</title>
        <authorList>
            <person name="Goeker M."/>
        </authorList>
    </citation>
    <scope>NUCLEOTIDE SEQUENCE [LARGE SCALE GENOMIC DNA]</scope>
    <source>
        <strain evidence="3 5">DSM 15594</strain>
    </source>
</reference>
<evidence type="ECO:0000313" key="5">
    <source>
        <dbReference type="Proteomes" id="UP000295058"/>
    </source>
</evidence>
<comment type="caution">
    <text evidence="2">The sequence shown here is derived from an EMBL/GenBank/DDBJ whole genome shotgun (WGS) entry which is preliminary data.</text>
</comment>
<dbReference type="AlphaFoldDB" id="A0A235CJR7"/>
<dbReference type="Proteomes" id="UP000243640">
    <property type="component" value="Unassembled WGS sequence"/>
</dbReference>
<feature type="region of interest" description="Disordered" evidence="1">
    <location>
        <begin position="110"/>
        <end position="131"/>
    </location>
</feature>
<keyword evidence="5" id="KW-1185">Reference proteome</keyword>
<accession>A0A235CJR7</accession>